<evidence type="ECO:0000256" key="4">
    <source>
        <dbReference type="ARBA" id="ARBA00022832"/>
    </source>
</evidence>
<dbReference type="SUPFAM" id="SSF56214">
    <property type="entry name" value="4'-phosphopantetheinyl transferase"/>
    <property type="match status" value="1"/>
</dbReference>
<dbReference type="InterPro" id="IPR008278">
    <property type="entry name" value="4-PPantetheinyl_Trfase_dom"/>
</dbReference>
<evidence type="ECO:0000256" key="6">
    <source>
        <dbReference type="ARBA" id="ARBA00023098"/>
    </source>
</evidence>
<dbReference type="Gene3D" id="3.90.470.20">
    <property type="entry name" value="4'-phosphopantetheinyl transferase domain"/>
    <property type="match status" value="1"/>
</dbReference>
<dbReference type="InterPro" id="IPR002582">
    <property type="entry name" value="ACPS"/>
</dbReference>
<dbReference type="AlphaFoldDB" id="A0A518BQ77"/>
<keyword evidence="5 8" id="KW-0460">Magnesium</keyword>
<dbReference type="GO" id="GO:0000287">
    <property type="term" value="F:magnesium ion binding"/>
    <property type="evidence" value="ECO:0007669"/>
    <property type="project" value="UniProtKB-UniRule"/>
</dbReference>
<dbReference type="GO" id="GO:0006633">
    <property type="term" value="P:fatty acid biosynthetic process"/>
    <property type="evidence" value="ECO:0007669"/>
    <property type="project" value="UniProtKB-UniRule"/>
</dbReference>
<reference evidence="10 11" key="1">
    <citation type="submission" date="2019-02" db="EMBL/GenBank/DDBJ databases">
        <title>Deep-cultivation of Planctomycetes and their phenomic and genomic characterization uncovers novel biology.</title>
        <authorList>
            <person name="Wiegand S."/>
            <person name="Jogler M."/>
            <person name="Boedeker C."/>
            <person name="Pinto D."/>
            <person name="Vollmers J."/>
            <person name="Rivas-Marin E."/>
            <person name="Kohn T."/>
            <person name="Peeters S.H."/>
            <person name="Heuer A."/>
            <person name="Rast P."/>
            <person name="Oberbeckmann S."/>
            <person name="Bunk B."/>
            <person name="Jeske O."/>
            <person name="Meyerdierks A."/>
            <person name="Storesund J.E."/>
            <person name="Kallscheuer N."/>
            <person name="Luecker S."/>
            <person name="Lage O.M."/>
            <person name="Pohl T."/>
            <person name="Merkel B.J."/>
            <person name="Hornburger P."/>
            <person name="Mueller R.-W."/>
            <person name="Bruemmer F."/>
            <person name="Labrenz M."/>
            <person name="Spormann A.M."/>
            <person name="Op den Camp H."/>
            <person name="Overmann J."/>
            <person name="Amann R."/>
            <person name="Jetten M.S.M."/>
            <person name="Mascher T."/>
            <person name="Medema M.H."/>
            <person name="Devos D.P."/>
            <person name="Kaster A.-K."/>
            <person name="Ovreas L."/>
            <person name="Rohde M."/>
            <person name="Galperin M.Y."/>
            <person name="Jogler C."/>
        </authorList>
    </citation>
    <scope>NUCLEOTIDE SEQUENCE [LARGE SCALE GENOMIC DNA]</scope>
    <source>
        <strain evidence="10 11">Pla133</strain>
    </source>
</reference>
<dbReference type="GO" id="GO:0008897">
    <property type="term" value="F:holo-[acyl-carrier-protein] synthase activity"/>
    <property type="evidence" value="ECO:0007669"/>
    <property type="project" value="UniProtKB-UniRule"/>
</dbReference>
<evidence type="ECO:0000256" key="5">
    <source>
        <dbReference type="ARBA" id="ARBA00022842"/>
    </source>
</evidence>
<comment type="function">
    <text evidence="8">Transfers the 4'-phosphopantetheine moiety from coenzyme A to a Ser of acyl-carrier-protein.</text>
</comment>
<dbReference type="EC" id="2.7.8.7" evidence="8"/>
<evidence type="ECO:0000256" key="3">
    <source>
        <dbReference type="ARBA" id="ARBA00022723"/>
    </source>
</evidence>
<feature type="domain" description="4'-phosphopantetheinyl transferase" evidence="9">
    <location>
        <begin position="6"/>
        <end position="105"/>
    </location>
</feature>
<keyword evidence="11" id="KW-1185">Reference proteome</keyword>
<sequence>MAVVALGMDLTRIDRLQATMDRRGQRFLDRIFTAGEQAYCERRAARRATHYAGRFAVKEAVMKVLGTGWRRGVRWVDIEVTREPGQAPQVSLHGRCAEIAAERGIARIHITITHDDPLAAAVAVGESA</sequence>
<protein>
    <recommendedName>
        <fullName evidence="8">Holo-[acyl-carrier-protein] synthase</fullName>
        <shortName evidence="8">Holo-ACP synthase</shortName>
        <ecNumber evidence="8">2.7.8.7</ecNumber>
    </recommendedName>
    <alternativeName>
        <fullName evidence="8">4'-phosphopantetheinyl transferase AcpS</fullName>
    </alternativeName>
</protein>
<comment type="catalytic activity">
    <reaction evidence="8">
        <text>apo-[ACP] + CoA = holo-[ACP] + adenosine 3',5'-bisphosphate + H(+)</text>
        <dbReference type="Rhea" id="RHEA:12068"/>
        <dbReference type="Rhea" id="RHEA-COMP:9685"/>
        <dbReference type="Rhea" id="RHEA-COMP:9690"/>
        <dbReference type="ChEBI" id="CHEBI:15378"/>
        <dbReference type="ChEBI" id="CHEBI:29999"/>
        <dbReference type="ChEBI" id="CHEBI:57287"/>
        <dbReference type="ChEBI" id="CHEBI:58343"/>
        <dbReference type="ChEBI" id="CHEBI:64479"/>
        <dbReference type="EC" id="2.7.8.7"/>
    </reaction>
</comment>
<feature type="binding site" evidence="8">
    <location>
        <position position="59"/>
    </location>
    <ligand>
        <name>Mg(2+)</name>
        <dbReference type="ChEBI" id="CHEBI:18420"/>
    </ligand>
</feature>
<dbReference type="NCBIfam" id="TIGR00556">
    <property type="entry name" value="pantethn_trn"/>
    <property type="match status" value="1"/>
</dbReference>
<dbReference type="Pfam" id="PF01648">
    <property type="entry name" value="ACPS"/>
    <property type="match status" value="1"/>
</dbReference>
<evidence type="ECO:0000256" key="8">
    <source>
        <dbReference type="HAMAP-Rule" id="MF_00101"/>
    </source>
</evidence>
<feature type="binding site" evidence="8">
    <location>
        <position position="9"/>
    </location>
    <ligand>
        <name>Mg(2+)</name>
        <dbReference type="ChEBI" id="CHEBI:18420"/>
    </ligand>
</feature>
<dbReference type="EMBL" id="CP036287">
    <property type="protein sequence ID" value="QDU69127.1"/>
    <property type="molecule type" value="Genomic_DNA"/>
</dbReference>
<comment type="similarity">
    <text evidence="8">Belongs to the P-Pant transferase superfamily. AcpS family.</text>
</comment>
<proteinExistence type="inferred from homology"/>
<evidence type="ECO:0000256" key="7">
    <source>
        <dbReference type="ARBA" id="ARBA00023160"/>
    </source>
</evidence>
<dbReference type="RefSeq" id="WP_419191778.1">
    <property type="nucleotide sequence ID" value="NZ_CP036287.1"/>
</dbReference>
<dbReference type="HAMAP" id="MF_00101">
    <property type="entry name" value="AcpS"/>
    <property type="match status" value="1"/>
</dbReference>
<evidence type="ECO:0000313" key="10">
    <source>
        <dbReference type="EMBL" id="QDU69127.1"/>
    </source>
</evidence>
<dbReference type="InterPro" id="IPR037143">
    <property type="entry name" value="4-PPantetheinyl_Trfase_dom_sf"/>
</dbReference>
<name>A0A518BQ77_9BACT</name>
<keyword evidence="1 8" id="KW-0444">Lipid biosynthesis</keyword>
<evidence type="ECO:0000313" key="11">
    <source>
        <dbReference type="Proteomes" id="UP000316921"/>
    </source>
</evidence>
<keyword evidence="3 8" id="KW-0479">Metal-binding</keyword>
<dbReference type="GO" id="GO:0005737">
    <property type="term" value="C:cytoplasm"/>
    <property type="evidence" value="ECO:0007669"/>
    <property type="project" value="UniProtKB-SubCell"/>
</dbReference>
<keyword evidence="2 8" id="KW-0808">Transferase</keyword>
<gene>
    <name evidence="8 10" type="primary">acpS</name>
    <name evidence="10" type="ORF">Pla133_42430</name>
</gene>
<dbReference type="InterPro" id="IPR004568">
    <property type="entry name" value="Ppantetheine-prot_Trfase_dom"/>
</dbReference>
<accession>A0A518BQ77</accession>
<comment type="cofactor">
    <cofactor evidence="8">
        <name>Mg(2+)</name>
        <dbReference type="ChEBI" id="CHEBI:18420"/>
    </cofactor>
</comment>
<keyword evidence="7 8" id="KW-0275">Fatty acid biosynthesis</keyword>
<evidence type="ECO:0000256" key="1">
    <source>
        <dbReference type="ARBA" id="ARBA00022516"/>
    </source>
</evidence>
<keyword evidence="6 8" id="KW-0443">Lipid metabolism</keyword>
<dbReference type="NCBIfam" id="TIGR00516">
    <property type="entry name" value="acpS"/>
    <property type="match status" value="1"/>
</dbReference>
<dbReference type="KEGG" id="pbap:Pla133_42430"/>
<keyword evidence="4 8" id="KW-0276">Fatty acid metabolism</keyword>
<dbReference type="Proteomes" id="UP000316921">
    <property type="component" value="Chromosome"/>
</dbReference>
<evidence type="ECO:0000259" key="9">
    <source>
        <dbReference type="Pfam" id="PF01648"/>
    </source>
</evidence>
<evidence type="ECO:0000256" key="2">
    <source>
        <dbReference type="ARBA" id="ARBA00022679"/>
    </source>
</evidence>
<keyword evidence="8" id="KW-0963">Cytoplasm</keyword>
<comment type="subcellular location">
    <subcellularLocation>
        <location evidence="8">Cytoplasm</location>
    </subcellularLocation>
</comment>
<organism evidence="10 11">
    <name type="scientific">Engelhardtia mirabilis</name>
    <dbReference type="NCBI Taxonomy" id="2528011"/>
    <lineage>
        <taxon>Bacteria</taxon>
        <taxon>Pseudomonadati</taxon>
        <taxon>Planctomycetota</taxon>
        <taxon>Planctomycetia</taxon>
        <taxon>Planctomycetia incertae sedis</taxon>
        <taxon>Engelhardtia</taxon>
    </lineage>
</organism>